<evidence type="ECO:0000256" key="1">
    <source>
        <dbReference type="ARBA" id="ARBA00022801"/>
    </source>
</evidence>
<proteinExistence type="predicted"/>
<sequence>MAKDSPRENDLDRTILLVEDNRTTQILIKSLLTKRGYNVLTASHGQEAIRILNANSTIQFVLSDWVMPEMDGIALCQTLKSQHSNRYIFFVLLSSQDDQASIINGINAGADDFVAKNTAIDELDARIRAGFRTLSLHNELLNKKTQLDLAYQTIRQDLEAASDFIKHLLPSQTELNGVEMTYISMPCTQIGGDMLGYSRLDDDHVGFYLLDVSGHGVSSALLSFSVQHSLAISTGASSLVRKNVNGSGQAVSPIEVVEKLNNLYCQDSKSALYFTMIYALLNTKTGVLTYTVAGHPPFVLYRAKQQTTQLIGRESYVIGMFDFADYQLDTIQLEPGDEVWLYTDGLTEARVDAKMFSEQRLSDEIQACHKLPYQAKTSAIIESLQSWQEKTEFEDDVSLLVAKWTP</sequence>
<dbReference type="PROSITE" id="PS50110">
    <property type="entry name" value="RESPONSE_REGULATORY"/>
    <property type="match status" value="1"/>
</dbReference>
<dbReference type="SMART" id="SM00448">
    <property type="entry name" value="REC"/>
    <property type="match status" value="1"/>
</dbReference>
<dbReference type="EMBL" id="JAJNNZ010000001">
    <property type="protein sequence ID" value="MCJ2375233.1"/>
    <property type="molecule type" value="Genomic_DNA"/>
</dbReference>
<dbReference type="InterPro" id="IPR036457">
    <property type="entry name" value="PPM-type-like_dom_sf"/>
</dbReference>
<keyword evidence="5" id="KW-1185">Reference proteome</keyword>
<accession>A0A9X1W9T2</accession>
<dbReference type="SMART" id="SM00331">
    <property type="entry name" value="PP2C_SIG"/>
    <property type="match status" value="1"/>
</dbReference>
<protein>
    <submittedName>
        <fullName evidence="4">SpoIIE family protein phosphatase</fullName>
    </submittedName>
</protein>
<evidence type="ECO:0000313" key="5">
    <source>
        <dbReference type="Proteomes" id="UP001139488"/>
    </source>
</evidence>
<dbReference type="Gene3D" id="3.40.50.2300">
    <property type="match status" value="1"/>
</dbReference>
<keyword evidence="2" id="KW-0597">Phosphoprotein</keyword>
<feature type="modified residue" description="4-aspartylphosphate" evidence="2">
    <location>
        <position position="64"/>
    </location>
</feature>
<keyword evidence="1" id="KW-0378">Hydrolase</keyword>
<dbReference type="InterPro" id="IPR001932">
    <property type="entry name" value="PPM-type_phosphatase-like_dom"/>
</dbReference>
<dbReference type="Pfam" id="PF07228">
    <property type="entry name" value="SpoIIE"/>
    <property type="match status" value="1"/>
</dbReference>
<dbReference type="RefSeq" id="WP_244354064.1">
    <property type="nucleotide sequence ID" value="NZ_JAJNNZ010000001.1"/>
</dbReference>
<evidence type="ECO:0000259" key="3">
    <source>
        <dbReference type="PROSITE" id="PS50110"/>
    </source>
</evidence>
<dbReference type="GO" id="GO:0016791">
    <property type="term" value="F:phosphatase activity"/>
    <property type="evidence" value="ECO:0007669"/>
    <property type="project" value="TreeGrafter"/>
</dbReference>
<dbReference type="SUPFAM" id="SSF52172">
    <property type="entry name" value="CheY-like"/>
    <property type="match status" value="1"/>
</dbReference>
<dbReference type="SUPFAM" id="SSF81606">
    <property type="entry name" value="PP2C-like"/>
    <property type="match status" value="1"/>
</dbReference>
<dbReference type="CDD" id="cd17574">
    <property type="entry name" value="REC_OmpR"/>
    <property type="match status" value="1"/>
</dbReference>
<dbReference type="Pfam" id="PF00072">
    <property type="entry name" value="Response_reg"/>
    <property type="match status" value="1"/>
</dbReference>
<evidence type="ECO:0000313" key="4">
    <source>
        <dbReference type="EMBL" id="MCJ2375233.1"/>
    </source>
</evidence>
<dbReference type="InterPro" id="IPR011006">
    <property type="entry name" value="CheY-like_superfamily"/>
</dbReference>
<dbReference type="Gene3D" id="3.60.40.10">
    <property type="entry name" value="PPM-type phosphatase domain"/>
    <property type="match status" value="1"/>
</dbReference>
<dbReference type="AlphaFoldDB" id="A0A9X1W9T2"/>
<name>A0A9X1W9T2_9VIBR</name>
<dbReference type="PANTHER" id="PTHR43156">
    <property type="entry name" value="STAGE II SPORULATION PROTEIN E-RELATED"/>
    <property type="match status" value="1"/>
</dbReference>
<dbReference type="InterPro" id="IPR052016">
    <property type="entry name" value="Bact_Sigma-Reg"/>
</dbReference>
<reference evidence="4" key="1">
    <citation type="submission" date="2021-11" db="EMBL/GenBank/DDBJ databases">
        <title>Vibrio ZSDE26 sp. nov. and Vibrio ZSDZ34 sp. nov., isolated from coastal seawater in Qingdao.</title>
        <authorList>
            <person name="Zhang P."/>
        </authorList>
    </citation>
    <scope>NUCLEOTIDE SEQUENCE</scope>
    <source>
        <strain evidence="4">ZSDZ34</strain>
    </source>
</reference>
<dbReference type="PANTHER" id="PTHR43156:SF2">
    <property type="entry name" value="STAGE II SPORULATION PROTEIN E"/>
    <property type="match status" value="1"/>
</dbReference>
<feature type="domain" description="Response regulatory" evidence="3">
    <location>
        <begin position="14"/>
        <end position="131"/>
    </location>
</feature>
<dbReference type="Proteomes" id="UP001139488">
    <property type="component" value="Unassembled WGS sequence"/>
</dbReference>
<gene>
    <name evidence="4" type="ORF">LNL84_00110</name>
</gene>
<evidence type="ECO:0000256" key="2">
    <source>
        <dbReference type="PROSITE-ProRule" id="PRU00169"/>
    </source>
</evidence>
<organism evidence="4 5">
    <name type="scientific">Vibrio gelatinilyticus</name>
    <dbReference type="NCBI Taxonomy" id="2893468"/>
    <lineage>
        <taxon>Bacteria</taxon>
        <taxon>Pseudomonadati</taxon>
        <taxon>Pseudomonadota</taxon>
        <taxon>Gammaproteobacteria</taxon>
        <taxon>Vibrionales</taxon>
        <taxon>Vibrionaceae</taxon>
        <taxon>Vibrio</taxon>
    </lineage>
</organism>
<comment type="caution">
    <text evidence="4">The sequence shown here is derived from an EMBL/GenBank/DDBJ whole genome shotgun (WGS) entry which is preliminary data.</text>
</comment>
<dbReference type="InterPro" id="IPR001789">
    <property type="entry name" value="Sig_transdc_resp-reg_receiver"/>
</dbReference>
<dbReference type="GO" id="GO:0000160">
    <property type="term" value="P:phosphorelay signal transduction system"/>
    <property type="evidence" value="ECO:0007669"/>
    <property type="project" value="InterPro"/>
</dbReference>